<evidence type="ECO:0000313" key="10">
    <source>
        <dbReference type="EMBL" id="KAJ8097076.1"/>
    </source>
</evidence>
<organism evidence="10 11">
    <name type="scientific">Lipomyces tetrasporus</name>
    <dbReference type="NCBI Taxonomy" id="54092"/>
    <lineage>
        <taxon>Eukaryota</taxon>
        <taxon>Fungi</taxon>
        <taxon>Dikarya</taxon>
        <taxon>Ascomycota</taxon>
        <taxon>Saccharomycotina</taxon>
        <taxon>Lipomycetes</taxon>
        <taxon>Lipomycetales</taxon>
        <taxon>Lipomycetaceae</taxon>
        <taxon>Lipomyces</taxon>
    </lineage>
</organism>
<dbReference type="PROSITE" id="PS50850">
    <property type="entry name" value="MFS"/>
    <property type="match status" value="1"/>
</dbReference>
<accession>A0AAD7VPQ9</accession>
<feature type="transmembrane region" description="Helical" evidence="8">
    <location>
        <begin position="181"/>
        <end position="201"/>
    </location>
</feature>
<feature type="transmembrane region" description="Helical" evidence="8">
    <location>
        <begin position="505"/>
        <end position="525"/>
    </location>
</feature>
<evidence type="ECO:0000256" key="1">
    <source>
        <dbReference type="ARBA" id="ARBA00004141"/>
    </source>
</evidence>
<evidence type="ECO:0000256" key="7">
    <source>
        <dbReference type="RuleBase" id="RU003346"/>
    </source>
</evidence>
<proteinExistence type="inferred from homology"/>
<feature type="transmembrane region" description="Helical" evidence="8">
    <location>
        <begin position="127"/>
        <end position="146"/>
    </location>
</feature>
<evidence type="ECO:0000256" key="3">
    <source>
        <dbReference type="ARBA" id="ARBA00022448"/>
    </source>
</evidence>
<dbReference type="NCBIfam" id="TIGR00879">
    <property type="entry name" value="SP"/>
    <property type="match status" value="1"/>
</dbReference>
<name>A0AAD7VPQ9_9ASCO</name>
<dbReference type="SUPFAM" id="SSF103473">
    <property type="entry name" value="MFS general substrate transporter"/>
    <property type="match status" value="1"/>
</dbReference>
<dbReference type="RefSeq" id="XP_056040526.1">
    <property type="nucleotide sequence ID" value="XM_056188748.1"/>
</dbReference>
<comment type="similarity">
    <text evidence="2 7">Belongs to the major facilitator superfamily. Sugar transporter (TC 2.A.1.1) family.</text>
</comment>
<dbReference type="InterPro" id="IPR020846">
    <property type="entry name" value="MFS_dom"/>
</dbReference>
<reference evidence="10" key="1">
    <citation type="submission" date="2023-03" db="EMBL/GenBank/DDBJ databases">
        <title>Near-Complete genome sequence of Lipomyces tetrasporous NRRL Y-64009, an oleaginous yeast capable of growing on lignocellulosic hydrolysates.</title>
        <authorList>
            <consortium name="Lawrence Berkeley National Laboratory"/>
            <person name="Jagtap S.S."/>
            <person name="Liu J.-J."/>
            <person name="Walukiewicz H.E."/>
            <person name="Pangilinan J."/>
            <person name="Lipzen A."/>
            <person name="Ahrendt S."/>
            <person name="Koriabine M."/>
            <person name="Cobaugh K."/>
            <person name="Salamov A."/>
            <person name="Yoshinaga Y."/>
            <person name="Ng V."/>
            <person name="Daum C."/>
            <person name="Grigoriev I.V."/>
            <person name="Slininger P.J."/>
            <person name="Dien B.S."/>
            <person name="Jin Y.-S."/>
            <person name="Rao C.V."/>
        </authorList>
    </citation>
    <scope>NUCLEOTIDE SEQUENCE</scope>
    <source>
        <strain evidence="10">NRRL Y-64009</strain>
    </source>
</reference>
<dbReference type="InterPro" id="IPR050360">
    <property type="entry name" value="MFS_Sugar_Transporters"/>
</dbReference>
<protein>
    <submittedName>
        <fullName evidence="10">General substrate transporter</fullName>
    </submittedName>
</protein>
<dbReference type="PANTHER" id="PTHR48022">
    <property type="entry name" value="PLASTIDIC GLUCOSE TRANSPORTER 4"/>
    <property type="match status" value="1"/>
</dbReference>
<evidence type="ECO:0000256" key="6">
    <source>
        <dbReference type="ARBA" id="ARBA00023136"/>
    </source>
</evidence>
<sequence length="578" mass="63728">MSSKVIRSLAEPHAGSPLEDDVPLLQHQQAVNSTADEGRSTTGRGERIPQLESSTIKGRFSFTDTYEKGSLLVAINCVAGLAIFFFGYDQGLMSGVNNSPDYVNHMKYGYVDPDGTVHVTDSAKQGGIVAIYYFGTLLGCFLGGYLGDRLGRINSIGVGAVWAVIGTLLQCTAQNAQWMSYARVVNGIGTGILNTVVPVWSAETAESKSRGQFIALEFTLNIFGVAAAYWLEYALSTINGGFSPIRWRLPVAFQAIPLFALCAIIWAFPESPRWLVMNGRNEEALYILQRLRGTETAEAEDEYKDIVANVQLVHQNSNKISYFRMFFGIGSGNLHIGRRVQLVVWLMILQEWIGIAGVTVYAPTMFADAGFSAGTSELLSGLNNICYMLSTLVNAFTVDKIGRRRTLFYGAIGQAITMFLAGAFSRFHEEHPSEAGYGGLAATSIFVYTSIFGATWLVVPFLYPTEIFPLEVRTRGNAFAVFGWSIGNGWLTLLCPVMFDLYGYKTLYVFAVINVLTIPIVWALYPETSQRTLEEIDLLFASNSPWVWDAEKEFERLKAEHPEVLHNAQDGPHDAPTV</sequence>
<evidence type="ECO:0000256" key="5">
    <source>
        <dbReference type="ARBA" id="ARBA00022989"/>
    </source>
</evidence>
<feature type="transmembrane region" description="Helical" evidence="8">
    <location>
        <begin position="251"/>
        <end position="268"/>
    </location>
</feature>
<feature type="transmembrane region" description="Helical" evidence="8">
    <location>
        <begin position="213"/>
        <end position="231"/>
    </location>
</feature>
<keyword evidence="3 7" id="KW-0813">Transport</keyword>
<comment type="subcellular location">
    <subcellularLocation>
        <location evidence="1">Membrane</location>
        <topology evidence="1">Multi-pass membrane protein</topology>
    </subcellularLocation>
</comment>
<evidence type="ECO:0000256" key="2">
    <source>
        <dbReference type="ARBA" id="ARBA00010992"/>
    </source>
</evidence>
<dbReference type="GeneID" id="80883914"/>
<evidence type="ECO:0000313" key="11">
    <source>
        <dbReference type="Proteomes" id="UP001217417"/>
    </source>
</evidence>
<feature type="transmembrane region" description="Helical" evidence="8">
    <location>
        <begin position="406"/>
        <end position="425"/>
    </location>
</feature>
<feature type="transmembrane region" description="Helical" evidence="8">
    <location>
        <begin position="342"/>
        <end position="362"/>
    </location>
</feature>
<dbReference type="FunFam" id="1.20.1250.20:FF:000090">
    <property type="entry name" value="MFS sugar transporter, putative"/>
    <property type="match status" value="1"/>
</dbReference>
<feature type="transmembrane region" description="Helical" evidence="8">
    <location>
        <begin position="445"/>
        <end position="464"/>
    </location>
</feature>
<keyword evidence="4 8" id="KW-0812">Transmembrane</keyword>
<keyword evidence="6 8" id="KW-0472">Membrane</keyword>
<dbReference type="GO" id="GO:0016020">
    <property type="term" value="C:membrane"/>
    <property type="evidence" value="ECO:0007669"/>
    <property type="project" value="UniProtKB-SubCell"/>
</dbReference>
<dbReference type="InterPro" id="IPR005828">
    <property type="entry name" value="MFS_sugar_transport-like"/>
</dbReference>
<dbReference type="PRINTS" id="PR00171">
    <property type="entry name" value="SUGRTRNSPORT"/>
</dbReference>
<dbReference type="Proteomes" id="UP001217417">
    <property type="component" value="Unassembled WGS sequence"/>
</dbReference>
<keyword evidence="11" id="KW-1185">Reference proteome</keyword>
<evidence type="ECO:0000256" key="8">
    <source>
        <dbReference type="SAM" id="Phobius"/>
    </source>
</evidence>
<dbReference type="PANTHER" id="PTHR48022:SF78">
    <property type="entry name" value="MONOSACCHARIDE TRANSPORTER, PUTATIVE (AFU_ORTHOLOGUE AFUA_2G02110)-RELATED"/>
    <property type="match status" value="1"/>
</dbReference>
<dbReference type="AlphaFoldDB" id="A0AAD7VPQ9"/>
<dbReference type="InterPro" id="IPR003663">
    <property type="entry name" value="Sugar/inositol_transpt"/>
</dbReference>
<dbReference type="EMBL" id="JARPMG010000012">
    <property type="protein sequence ID" value="KAJ8097076.1"/>
    <property type="molecule type" value="Genomic_DNA"/>
</dbReference>
<feature type="domain" description="Major facilitator superfamily (MFS) profile" evidence="9">
    <location>
        <begin position="75"/>
        <end position="529"/>
    </location>
</feature>
<comment type="caution">
    <text evidence="10">The sequence shown here is derived from an EMBL/GenBank/DDBJ whole genome shotgun (WGS) entry which is preliminary data.</text>
</comment>
<dbReference type="InterPro" id="IPR036259">
    <property type="entry name" value="MFS_trans_sf"/>
</dbReference>
<dbReference type="Gene3D" id="1.20.1250.20">
    <property type="entry name" value="MFS general substrate transporter like domains"/>
    <property type="match status" value="1"/>
</dbReference>
<feature type="transmembrane region" description="Helical" evidence="8">
    <location>
        <begin position="382"/>
        <end position="399"/>
    </location>
</feature>
<feature type="transmembrane region" description="Helical" evidence="8">
    <location>
        <begin position="69"/>
        <end position="88"/>
    </location>
</feature>
<dbReference type="GO" id="GO:0005351">
    <property type="term" value="F:carbohydrate:proton symporter activity"/>
    <property type="evidence" value="ECO:0007669"/>
    <property type="project" value="TreeGrafter"/>
</dbReference>
<evidence type="ECO:0000259" key="9">
    <source>
        <dbReference type="PROSITE" id="PS50850"/>
    </source>
</evidence>
<gene>
    <name evidence="10" type="ORF">POJ06DRAFT_262455</name>
</gene>
<evidence type="ECO:0000256" key="4">
    <source>
        <dbReference type="ARBA" id="ARBA00022692"/>
    </source>
</evidence>
<keyword evidence="5 8" id="KW-1133">Transmembrane helix</keyword>
<feature type="transmembrane region" description="Helical" evidence="8">
    <location>
        <begin position="476"/>
        <end position="499"/>
    </location>
</feature>
<feature type="transmembrane region" description="Helical" evidence="8">
    <location>
        <begin position="153"/>
        <end position="169"/>
    </location>
</feature>
<dbReference type="Pfam" id="PF00083">
    <property type="entry name" value="Sugar_tr"/>
    <property type="match status" value="1"/>
</dbReference>